<proteinExistence type="predicted"/>
<organism evidence="1 2">
    <name type="scientific">Podospora fimiseda</name>
    <dbReference type="NCBI Taxonomy" id="252190"/>
    <lineage>
        <taxon>Eukaryota</taxon>
        <taxon>Fungi</taxon>
        <taxon>Dikarya</taxon>
        <taxon>Ascomycota</taxon>
        <taxon>Pezizomycotina</taxon>
        <taxon>Sordariomycetes</taxon>
        <taxon>Sordariomycetidae</taxon>
        <taxon>Sordariales</taxon>
        <taxon>Podosporaceae</taxon>
        <taxon>Podospora</taxon>
    </lineage>
</organism>
<dbReference type="AlphaFoldDB" id="A0AAN7BML5"/>
<dbReference type="EMBL" id="MU865352">
    <property type="protein sequence ID" value="KAK4226185.1"/>
    <property type="molecule type" value="Genomic_DNA"/>
</dbReference>
<dbReference type="Proteomes" id="UP001301958">
    <property type="component" value="Unassembled WGS sequence"/>
</dbReference>
<evidence type="ECO:0000313" key="1">
    <source>
        <dbReference type="EMBL" id="KAK4226185.1"/>
    </source>
</evidence>
<protein>
    <submittedName>
        <fullName evidence="1">Uncharacterized protein</fullName>
    </submittedName>
</protein>
<name>A0AAN7BML5_9PEZI</name>
<evidence type="ECO:0000313" key="2">
    <source>
        <dbReference type="Proteomes" id="UP001301958"/>
    </source>
</evidence>
<sequence length="378" mass="42610">MSRIDLTRLPRLPFSGRSDPIEHTTFSKGHGGIILFPVFHPGHAPCITRPEVEELNSVTATAAEGELSEMESFTFDGMMRSMHQSSLKHIIGKSNSKVIITDPSTLAYLFRTVQRGKDQAYKHYTHNLKSPILVQAVGHVLFMKVPFPSSDRPHAARLREQKFKLHFKKPECTKPSSSFRQDDGMGVIDELPCDETLPMPDPAYPLGKNLIKLHYNAGNGFSLFRGVILEEDCPSGITPEMYFSGAVQQFSYGSLRDKDKSFETEKGSEGNIKAFDEMYGEDISLTMSAIDKIWSLAVKSAKEKRLGKMRIESRKNGSNWFVFDTTRDDDADFRHNNVSKMGPYLISLEVYEWLEKQLKLPERETVFARSSSSPTGLS</sequence>
<reference evidence="1" key="2">
    <citation type="submission" date="2023-05" db="EMBL/GenBank/DDBJ databases">
        <authorList>
            <consortium name="Lawrence Berkeley National Laboratory"/>
            <person name="Steindorff A."/>
            <person name="Hensen N."/>
            <person name="Bonometti L."/>
            <person name="Westerberg I."/>
            <person name="Brannstrom I.O."/>
            <person name="Guillou S."/>
            <person name="Cros-Aarteil S."/>
            <person name="Calhoun S."/>
            <person name="Haridas S."/>
            <person name="Kuo A."/>
            <person name="Mondo S."/>
            <person name="Pangilinan J."/>
            <person name="Riley R."/>
            <person name="Labutti K."/>
            <person name="Andreopoulos B."/>
            <person name="Lipzen A."/>
            <person name="Chen C."/>
            <person name="Yanf M."/>
            <person name="Daum C."/>
            <person name="Ng V."/>
            <person name="Clum A."/>
            <person name="Ohm R."/>
            <person name="Martin F."/>
            <person name="Silar P."/>
            <person name="Natvig D."/>
            <person name="Lalanne C."/>
            <person name="Gautier V."/>
            <person name="Ament-Velasquez S.L."/>
            <person name="Kruys A."/>
            <person name="Hutchinson M.I."/>
            <person name="Powell A.J."/>
            <person name="Barry K."/>
            <person name="Miller A.N."/>
            <person name="Grigoriev I.V."/>
            <person name="Debuchy R."/>
            <person name="Gladieux P."/>
            <person name="Thoren M.H."/>
            <person name="Johannesson H."/>
        </authorList>
    </citation>
    <scope>NUCLEOTIDE SEQUENCE</scope>
    <source>
        <strain evidence="1">CBS 990.96</strain>
    </source>
</reference>
<accession>A0AAN7BML5</accession>
<comment type="caution">
    <text evidence="1">The sequence shown here is derived from an EMBL/GenBank/DDBJ whole genome shotgun (WGS) entry which is preliminary data.</text>
</comment>
<gene>
    <name evidence="1" type="ORF">QBC38DRAFT_444856</name>
</gene>
<keyword evidence="2" id="KW-1185">Reference proteome</keyword>
<reference evidence="1" key="1">
    <citation type="journal article" date="2023" name="Mol. Phylogenet. Evol.">
        <title>Genome-scale phylogeny and comparative genomics of the fungal order Sordariales.</title>
        <authorList>
            <person name="Hensen N."/>
            <person name="Bonometti L."/>
            <person name="Westerberg I."/>
            <person name="Brannstrom I.O."/>
            <person name="Guillou S."/>
            <person name="Cros-Aarteil S."/>
            <person name="Calhoun S."/>
            <person name="Haridas S."/>
            <person name="Kuo A."/>
            <person name="Mondo S."/>
            <person name="Pangilinan J."/>
            <person name="Riley R."/>
            <person name="LaButti K."/>
            <person name="Andreopoulos B."/>
            <person name="Lipzen A."/>
            <person name="Chen C."/>
            <person name="Yan M."/>
            <person name="Daum C."/>
            <person name="Ng V."/>
            <person name="Clum A."/>
            <person name="Steindorff A."/>
            <person name="Ohm R.A."/>
            <person name="Martin F."/>
            <person name="Silar P."/>
            <person name="Natvig D.O."/>
            <person name="Lalanne C."/>
            <person name="Gautier V."/>
            <person name="Ament-Velasquez S.L."/>
            <person name="Kruys A."/>
            <person name="Hutchinson M.I."/>
            <person name="Powell A.J."/>
            <person name="Barry K."/>
            <person name="Miller A.N."/>
            <person name="Grigoriev I.V."/>
            <person name="Debuchy R."/>
            <person name="Gladieux P."/>
            <person name="Hiltunen Thoren M."/>
            <person name="Johannesson H."/>
        </authorList>
    </citation>
    <scope>NUCLEOTIDE SEQUENCE</scope>
    <source>
        <strain evidence="1">CBS 990.96</strain>
    </source>
</reference>